<protein>
    <submittedName>
        <fullName evidence="1">Uncharacterized protein</fullName>
    </submittedName>
</protein>
<sequence length="258" mass="29202">MALVDPNRAQSNYRADSGKLYIRASASCSVHIKMFDVVMDAKLVWSLISSLITLEIFYGKPINAMLFSNIIRYYYDCFKTSPNVMTNRKSNFRKMSINPKFIIPFPIINNSILPLESHNTRIIHIASATNPYGRIEYQYSFDMRAMDFEQIQCYVDGGFDNLPFKTKFGKCSSFIEKMIQLSQNSANFNFGLLLAKMNLTAQVVEDISRSTSSALASIDNSSAMTLFQQDNGAPAMSSFIPAKTSPSSHWNLGFKKRY</sequence>
<name>A0A8K1YQP6_9RHAB</name>
<reference evidence="1" key="1">
    <citation type="submission" date="2021-09" db="EMBL/GenBank/DDBJ databases">
        <authorList>
            <person name="Li N.N."/>
        </authorList>
    </citation>
    <scope>NUCLEOTIDE SEQUENCE</scope>
    <source>
        <strain evidence="1">Novel_24</strain>
    </source>
</reference>
<dbReference type="EMBL" id="OK491500">
    <property type="protein sequence ID" value="UDL13986.1"/>
    <property type="molecule type" value="Viral_cRNA"/>
</dbReference>
<proteinExistence type="predicted"/>
<accession>A0A8K1YQP6</accession>
<evidence type="ECO:0000313" key="1">
    <source>
        <dbReference type="EMBL" id="UDL13986.1"/>
    </source>
</evidence>
<organism evidence="1">
    <name type="scientific">Xiangshan rhabdo-like virus 2</name>
    <dbReference type="NCBI Taxonomy" id="2886225"/>
    <lineage>
        <taxon>Viruses</taxon>
        <taxon>Riboviria</taxon>
        <taxon>Orthornavirae</taxon>
        <taxon>Negarnaviricota</taxon>
        <taxon>Haploviricotina</taxon>
        <taxon>Monjiviricetes</taxon>
        <taxon>Mononegavirales</taxon>
        <taxon>Rhabdoviridae</taxon>
    </lineage>
</organism>